<evidence type="ECO:0000256" key="4">
    <source>
        <dbReference type="ARBA" id="ARBA00022840"/>
    </source>
</evidence>
<keyword evidence="3" id="KW-0347">Helicase</keyword>
<dbReference type="Gene3D" id="3.40.50.300">
    <property type="entry name" value="P-loop containing nucleotide triphosphate hydrolases"/>
    <property type="match status" value="1"/>
</dbReference>
<evidence type="ECO:0000313" key="6">
    <source>
        <dbReference type="EMBL" id="CAE7326819.1"/>
    </source>
</evidence>
<evidence type="ECO:0000259" key="5">
    <source>
        <dbReference type="PROSITE" id="PS51192"/>
    </source>
</evidence>
<dbReference type="EMBL" id="CAJNJA010013686">
    <property type="protein sequence ID" value="CAE7326819.1"/>
    <property type="molecule type" value="Genomic_DNA"/>
</dbReference>
<accession>A0A812NLQ1</accession>
<dbReference type="SUPFAM" id="SSF52540">
    <property type="entry name" value="P-loop containing nucleoside triphosphate hydrolases"/>
    <property type="match status" value="1"/>
</dbReference>
<feature type="domain" description="Helicase ATP-binding" evidence="5">
    <location>
        <begin position="23"/>
        <end position="95"/>
    </location>
</feature>
<keyword evidence="7" id="KW-1185">Reference proteome</keyword>
<dbReference type="AlphaFoldDB" id="A0A812NLQ1"/>
<proteinExistence type="predicted"/>
<name>A0A812NLQ1_9DINO</name>
<keyword evidence="4" id="KW-0067">ATP-binding</keyword>
<comment type="caution">
    <text evidence="6">The sequence shown here is derived from an EMBL/GenBank/DDBJ whole genome shotgun (WGS) entry which is preliminary data.</text>
</comment>
<evidence type="ECO:0000256" key="1">
    <source>
        <dbReference type="ARBA" id="ARBA00022741"/>
    </source>
</evidence>
<dbReference type="GO" id="GO:0003676">
    <property type="term" value="F:nucleic acid binding"/>
    <property type="evidence" value="ECO:0007669"/>
    <property type="project" value="InterPro"/>
</dbReference>
<dbReference type="InterPro" id="IPR014001">
    <property type="entry name" value="Helicase_ATP-bd"/>
</dbReference>
<dbReference type="Pfam" id="PF00270">
    <property type="entry name" value="DEAD"/>
    <property type="match status" value="1"/>
</dbReference>
<dbReference type="InterPro" id="IPR027417">
    <property type="entry name" value="P-loop_NTPase"/>
</dbReference>
<dbReference type="GO" id="GO:0004386">
    <property type="term" value="F:helicase activity"/>
    <property type="evidence" value="ECO:0007669"/>
    <property type="project" value="UniProtKB-KW"/>
</dbReference>
<dbReference type="PANTHER" id="PTHR47960">
    <property type="entry name" value="DEAD-BOX ATP-DEPENDENT RNA HELICASE 50"/>
    <property type="match status" value="1"/>
</dbReference>
<keyword evidence="2" id="KW-0378">Hydrolase</keyword>
<dbReference type="PROSITE" id="PS51192">
    <property type="entry name" value="HELICASE_ATP_BIND_1"/>
    <property type="match status" value="1"/>
</dbReference>
<dbReference type="InterPro" id="IPR011545">
    <property type="entry name" value="DEAD/DEAH_box_helicase_dom"/>
</dbReference>
<protein>
    <submittedName>
        <fullName evidence="6">Ddx46 protein</fullName>
    </submittedName>
</protein>
<reference evidence="6" key="1">
    <citation type="submission" date="2021-02" db="EMBL/GenBank/DDBJ databases">
        <authorList>
            <person name="Dougan E. K."/>
            <person name="Rhodes N."/>
            <person name="Thang M."/>
            <person name="Chan C."/>
        </authorList>
    </citation>
    <scope>NUCLEOTIDE SEQUENCE</scope>
</reference>
<evidence type="ECO:0000313" key="7">
    <source>
        <dbReference type="Proteomes" id="UP000601435"/>
    </source>
</evidence>
<dbReference type="OrthoDB" id="10256233at2759"/>
<dbReference type="GO" id="GO:0005524">
    <property type="term" value="F:ATP binding"/>
    <property type="evidence" value="ECO:0007669"/>
    <property type="project" value="UniProtKB-KW"/>
</dbReference>
<evidence type="ECO:0000256" key="2">
    <source>
        <dbReference type="ARBA" id="ARBA00022801"/>
    </source>
</evidence>
<keyword evidence="1" id="KW-0547">Nucleotide-binding</keyword>
<evidence type="ECO:0000256" key="3">
    <source>
        <dbReference type="ARBA" id="ARBA00022806"/>
    </source>
</evidence>
<dbReference type="Proteomes" id="UP000601435">
    <property type="component" value="Unassembled WGS sequence"/>
</dbReference>
<dbReference type="GO" id="GO:0016787">
    <property type="term" value="F:hydrolase activity"/>
    <property type="evidence" value="ECO:0007669"/>
    <property type="project" value="UniProtKB-KW"/>
</dbReference>
<sequence>MESRRSLLEHQITAPSPIQALALPHLGSGKHAVLISETGSGKTLAYLLPALQRAREADEDGDGTSTGPSSVMILTPTRELAIQTLAEAEEHCQGR</sequence>
<organism evidence="6 7">
    <name type="scientific">Symbiodinium necroappetens</name>
    <dbReference type="NCBI Taxonomy" id="1628268"/>
    <lineage>
        <taxon>Eukaryota</taxon>
        <taxon>Sar</taxon>
        <taxon>Alveolata</taxon>
        <taxon>Dinophyceae</taxon>
        <taxon>Suessiales</taxon>
        <taxon>Symbiodiniaceae</taxon>
        <taxon>Symbiodinium</taxon>
    </lineage>
</organism>
<gene>
    <name evidence="6" type="primary">ddx46</name>
    <name evidence="6" type="ORF">SNEC2469_LOCUS8247</name>
</gene>